<dbReference type="HOGENOM" id="CLU_036335_0_0_1"/>
<keyword evidence="1" id="KW-1133">Transmembrane helix</keyword>
<dbReference type="AlphaFoldDB" id="E3LJ88"/>
<dbReference type="Pfam" id="PF10319">
    <property type="entry name" value="7TM_GPCR_Srj"/>
    <property type="match status" value="1"/>
</dbReference>
<organism evidence="3">
    <name type="scientific">Caenorhabditis remanei</name>
    <name type="common">Caenorhabditis vulgaris</name>
    <dbReference type="NCBI Taxonomy" id="31234"/>
    <lineage>
        <taxon>Eukaryota</taxon>
        <taxon>Metazoa</taxon>
        <taxon>Ecdysozoa</taxon>
        <taxon>Nematoda</taxon>
        <taxon>Chromadorea</taxon>
        <taxon>Rhabditida</taxon>
        <taxon>Rhabditina</taxon>
        <taxon>Rhabditomorpha</taxon>
        <taxon>Rhabditoidea</taxon>
        <taxon>Rhabditidae</taxon>
        <taxon>Peloderinae</taxon>
        <taxon>Caenorhabditis</taxon>
    </lineage>
</organism>
<dbReference type="SUPFAM" id="SSF81321">
    <property type="entry name" value="Family A G protein-coupled receptor-like"/>
    <property type="match status" value="1"/>
</dbReference>
<dbReference type="PANTHER" id="PTHR45907:SF11">
    <property type="entry name" value="SERPENTINE RECEPTOR, CLASS J"/>
    <property type="match status" value="1"/>
</dbReference>
<keyword evidence="1" id="KW-0472">Membrane</keyword>
<feature type="transmembrane region" description="Helical" evidence="1">
    <location>
        <begin position="6"/>
        <end position="30"/>
    </location>
</feature>
<feature type="transmembrane region" description="Helical" evidence="1">
    <location>
        <begin position="258"/>
        <end position="286"/>
    </location>
</feature>
<keyword evidence="3" id="KW-1185">Reference proteome</keyword>
<proteinExistence type="predicted"/>
<dbReference type="PANTHER" id="PTHR45907">
    <property type="entry name" value="SERPENTINE RECEPTOR, CLASS J"/>
    <property type="match status" value="1"/>
</dbReference>
<evidence type="ECO:0000256" key="1">
    <source>
        <dbReference type="SAM" id="Phobius"/>
    </source>
</evidence>
<sequence>MHVNFAHYYIPKLCGLLAFIFNPIFIYLLISDKKLQLGNYKLLLISFSFSNMLCSSYDALVPLVREFDCGFLNRLKLQCVHVYRYAFVVFVSEGPFVRFSPLGHLALSVRCGFITVTYAILHAHFVYRYLALHKSNLIQKWFMPYGLVGTFVYCISHTMLWACVCEHFLYGDFERTSYIHDSFQDLYHENSHDSNMVIALYREGSDNVVIGSWIGVSILTASTIYSMGLYFVLGHKIMKKLKAHVNLSEKTLRLQRQLFNALTVQTVIPICVSLIPCLSVWFGPIFLLDFRWIYLSSAIAVSIFPCIDPIAIIYFLPGLRRRVQIRYSIPSTTQRAS</sequence>
<name>E3LJ88_CAERE</name>
<protein>
    <submittedName>
        <fullName evidence="2">Uncharacterized protein</fullName>
    </submittedName>
</protein>
<feature type="transmembrane region" description="Helical" evidence="1">
    <location>
        <begin position="210"/>
        <end position="233"/>
    </location>
</feature>
<feature type="transmembrane region" description="Helical" evidence="1">
    <location>
        <begin position="292"/>
        <end position="316"/>
    </location>
</feature>
<evidence type="ECO:0000313" key="2">
    <source>
        <dbReference type="EMBL" id="EFO94867.1"/>
    </source>
</evidence>
<dbReference type="InParanoid" id="E3LJ88"/>
<dbReference type="STRING" id="31234.E3LJ88"/>
<dbReference type="eggNOG" id="ENOG502R1AH">
    <property type="taxonomic scope" value="Eukaryota"/>
</dbReference>
<dbReference type="OrthoDB" id="5799925at2759"/>
<reference evidence="2" key="1">
    <citation type="submission" date="2007-07" db="EMBL/GenBank/DDBJ databases">
        <title>PCAP assembly of the Caenorhabditis remanei genome.</title>
        <authorList>
            <consortium name="The Caenorhabditis remanei Sequencing Consortium"/>
            <person name="Wilson R.K."/>
        </authorList>
    </citation>
    <scope>NUCLEOTIDE SEQUENCE [LARGE SCALE GENOMIC DNA]</scope>
    <source>
        <strain evidence="2">PB4641</strain>
    </source>
</reference>
<dbReference type="OMA" id="KWFMPYG"/>
<accession>E3LJ88</accession>
<gene>
    <name evidence="2" type="ORF">CRE_08663</name>
</gene>
<feature type="transmembrane region" description="Helical" evidence="1">
    <location>
        <begin position="107"/>
        <end position="130"/>
    </location>
</feature>
<evidence type="ECO:0000313" key="3">
    <source>
        <dbReference type="Proteomes" id="UP000008281"/>
    </source>
</evidence>
<dbReference type="InterPro" id="IPR019423">
    <property type="entry name" value="7TM_GPCR_serpentine_rcpt_Srj"/>
</dbReference>
<feature type="transmembrane region" description="Helical" evidence="1">
    <location>
        <begin position="142"/>
        <end position="162"/>
    </location>
</feature>
<keyword evidence="1" id="KW-0812">Transmembrane</keyword>
<dbReference type="EMBL" id="DS268409">
    <property type="protein sequence ID" value="EFO94867.1"/>
    <property type="molecule type" value="Genomic_DNA"/>
</dbReference>
<dbReference type="Proteomes" id="UP000008281">
    <property type="component" value="Unassembled WGS sequence"/>
</dbReference>